<feature type="domain" description="Aminoacyl-tRNA synthetase class Ia" evidence="9">
    <location>
        <begin position="17"/>
        <end position="632"/>
    </location>
</feature>
<dbReference type="InterPro" id="IPR013155">
    <property type="entry name" value="M/V/L/I-tRNA-synth_anticd-bd"/>
</dbReference>
<evidence type="ECO:0000259" key="11">
    <source>
        <dbReference type="Pfam" id="PF10458"/>
    </source>
</evidence>
<dbReference type="InterPro" id="IPR033705">
    <property type="entry name" value="Anticodon_Ia_Val"/>
</dbReference>
<evidence type="ECO:0000256" key="5">
    <source>
        <dbReference type="ARBA" id="ARBA00022917"/>
    </source>
</evidence>
<dbReference type="InterPro" id="IPR037118">
    <property type="entry name" value="Val-tRNA_synth_C_sf"/>
</dbReference>
<dbReference type="InterPro" id="IPR009080">
    <property type="entry name" value="tRNAsynth_Ia_anticodon-bd"/>
</dbReference>
<comment type="similarity">
    <text evidence="8">Belongs to the class-I aminoacyl-tRNA synthetase family. ValS type 1 subfamily.</text>
</comment>
<feature type="short sequence motif" description="'KMSKS' region" evidence="8">
    <location>
        <begin position="592"/>
        <end position="596"/>
    </location>
</feature>
<dbReference type="RefSeq" id="WP_015452764.1">
    <property type="nucleotide sequence ID" value="NC_020549.1"/>
</dbReference>
<dbReference type="PRINTS" id="PR00986">
    <property type="entry name" value="TRNASYNTHVAL"/>
</dbReference>
<comment type="function">
    <text evidence="8">Catalyzes the attachment of valine to tRNA(Val). As ValRS can inadvertently accommodate and process structurally similar amino acids such as threonine, to avoid such errors, it has a 'posttransfer' editing activity that hydrolyzes mischarged Thr-tRNA(Val) in a tRNA-dependent manner.</text>
</comment>
<name>A0ABM5NGK4_LIBAS</name>
<sequence>MMIDKTYDFAFIEQKSVEKWNSVDAFRIDVAPKLGSGVFCIAMPPPNVTGSLHMGHAFNTTIQDIMIRFERMRGKNVLWQPGTDHAGIATQITVESRLFAQSSLTREDIGRDAFIEKVWEWKKESGGSILSQLKRLGASCDWSRERFTMDEGMSNAVRNAFVVLYKDGLIYRDKRIVNWDPSLKTSVSDLEVIQKEVDGNLWYVRYPLVEGVTYRHPIKFDDDAKPIDWEVRDYIIVSTTRPETMFGDVAIAVHPDDYRYKELIGKYATLPIVGRLIPIVSDVYPDPEFGDGAVKVTPAHDFNDFEIAKRHGLGFINILTPEAKIFLSENESFLENIVLSDEARNIFSEFEGLDCFAARSKIVSLLEKSNLLDKTDSYRHIVPHCERSGVTIEPCITEQWYLDAKVLAESAIRSAKNGCLSFIPQSWDKSYYEWLENIQPWCISRQIWWGHQIPVWYSPDGKLFVENTEDAALRSAIDYYLSQDNDMTVKVRKMIKDGNISDLLKRDEDVLDTWFSSALWPFASLGWPEQTAELKTYYPTSVLVTGFDILFFWVARMMMMGLYFMKDAEGKGIEPFHIVYMHALVRDKNGQKMSKSKGNVVDPIDVIDQYGADALRFYFSIMAVQGRDINLDLERIAGYRNFITKFWNAIRFSKMKNARHSVSFVPQDVKWIVNKWIIKRLATVINDVTVGMENHRFNDVSAVLYRFVWDELCDWYVEFIKSILNQKDSELVSETLSCFSYVLYNVCKLLHPIIPFVTEDLYSHVSPQDDMDKQGLLCHAQWPSLIIDDSESIEEVNWIIDLISKVRSIRTEMNVPLKAVVPLVFANIDAHVRKRLECHKCIIDRLSSGNIIFADCPPDRSIQIILDGMVLFLAIGDFVDFVKERSRLKKSLEKVLDELSSIKKKLENNQFVEKAPPSILQAEKERFSKVEKKRISLENSLERIRML</sequence>
<evidence type="ECO:0000256" key="1">
    <source>
        <dbReference type="ARBA" id="ARBA00022490"/>
    </source>
</evidence>
<comment type="domain">
    <text evidence="8">The C-terminal coiled-coil domain is crucial for aminoacylation activity.</text>
</comment>
<keyword evidence="2 8" id="KW-0436">Ligase</keyword>
<dbReference type="Pfam" id="PF08264">
    <property type="entry name" value="Anticodon_1"/>
    <property type="match status" value="1"/>
</dbReference>
<evidence type="ECO:0000256" key="6">
    <source>
        <dbReference type="ARBA" id="ARBA00023146"/>
    </source>
</evidence>
<comment type="domain">
    <text evidence="8">ValRS has two distinct active sites: one for aminoacylation and one for editing. The misactivated threonine is translocated from the active site to the editing site.</text>
</comment>
<feature type="domain" description="Valyl-tRNA synthetase tRNA-binding arm" evidence="11">
    <location>
        <begin position="880"/>
        <end position="944"/>
    </location>
</feature>
<dbReference type="CDD" id="cd07962">
    <property type="entry name" value="Anticodon_Ia_Val"/>
    <property type="match status" value="1"/>
</dbReference>
<comment type="catalytic activity">
    <reaction evidence="7 8">
        <text>tRNA(Val) + L-valine + ATP = L-valyl-tRNA(Val) + AMP + diphosphate</text>
        <dbReference type="Rhea" id="RHEA:10704"/>
        <dbReference type="Rhea" id="RHEA-COMP:9672"/>
        <dbReference type="Rhea" id="RHEA-COMP:9708"/>
        <dbReference type="ChEBI" id="CHEBI:30616"/>
        <dbReference type="ChEBI" id="CHEBI:33019"/>
        <dbReference type="ChEBI" id="CHEBI:57762"/>
        <dbReference type="ChEBI" id="CHEBI:78442"/>
        <dbReference type="ChEBI" id="CHEBI:78537"/>
        <dbReference type="ChEBI" id="CHEBI:456215"/>
        <dbReference type="EC" id="6.1.1.9"/>
    </reaction>
</comment>
<dbReference type="PANTHER" id="PTHR11946:SF93">
    <property type="entry name" value="VALINE--TRNA LIGASE, CHLOROPLASTIC_MITOCHONDRIAL 2"/>
    <property type="match status" value="1"/>
</dbReference>
<accession>A0ABM5NGK4</accession>
<evidence type="ECO:0000259" key="10">
    <source>
        <dbReference type="Pfam" id="PF08264"/>
    </source>
</evidence>
<dbReference type="InterPro" id="IPR019499">
    <property type="entry name" value="Val-tRNA_synth_tRNA-bd"/>
</dbReference>
<protein>
    <recommendedName>
        <fullName evidence="8">Valine--tRNA ligase</fullName>
        <ecNumber evidence="8">6.1.1.9</ecNumber>
    </recommendedName>
    <alternativeName>
        <fullName evidence="8">Valyl-tRNA synthetase</fullName>
        <shortName evidence="8">ValRS</shortName>
    </alternativeName>
</protein>
<evidence type="ECO:0000256" key="4">
    <source>
        <dbReference type="ARBA" id="ARBA00022840"/>
    </source>
</evidence>
<dbReference type="InterPro" id="IPR002300">
    <property type="entry name" value="aa-tRNA-synth_Ia"/>
</dbReference>
<keyword evidence="8" id="KW-0175">Coiled coil</keyword>
<evidence type="ECO:0000313" key="13">
    <source>
        <dbReference type="Proteomes" id="UP000011820"/>
    </source>
</evidence>
<dbReference type="Gene3D" id="1.10.730.10">
    <property type="entry name" value="Isoleucyl-tRNA Synthetase, Domain 1"/>
    <property type="match status" value="1"/>
</dbReference>
<dbReference type="EC" id="6.1.1.9" evidence="8"/>
<evidence type="ECO:0000259" key="9">
    <source>
        <dbReference type="Pfam" id="PF00133"/>
    </source>
</evidence>
<evidence type="ECO:0000256" key="8">
    <source>
        <dbReference type="HAMAP-Rule" id="MF_02004"/>
    </source>
</evidence>
<dbReference type="Pfam" id="PF00133">
    <property type="entry name" value="tRNA-synt_1"/>
    <property type="match status" value="1"/>
</dbReference>
<keyword evidence="6 8" id="KW-0030">Aminoacyl-tRNA synthetase</keyword>
<keyword evidence="5 8" id="KW-0648">Protein biosynthesis</keyword>
<dbReference type="HAMAP" id="MF_02004">
    <property type="entry name" value="Val_tRNA_synth_type1"/>
    <property type="match status" value="1"/>
</dbReference>
<feature type="short sequence motif" description="'HIGH' region" evidence="8">
    <location>
        <begin position="46"/>
        <end position="56"/>
    </location>
</feature>
<dbReference type="EMBL" id="CP004005">
    <property type="protein sequence ID" value="AGH17169.1"/>
    <property type="molecule type" value="Genomic_DNA"/>
</dbReference>
<keyword evidence="1 8" id="KW-0963">Cytoplasm</keyword>
<dbReference type="Proteomes" id="UP000011820">
    <property type="component" value="Chromosome"/>
</dbReference>
<keyword evidence="13" id="KW-1185">Reference proteome</keyword>
<dbReference type="SUPFAM" id="SSF47323">
    <property type="entry name" value="Anticodon-binding domain of a subclass of class I aminoacyl-tRNA synthetases"/>
    <property type="match status" value="1"/>
</dbReference>
<dbReference type="InterPro" id="IPR010978">
    <property type="entry name" value="tRNA-bd_arm"/>
</dbReference>
<dbReference type="SUPFAM" id="SSF52374">
    <property type="entry name" value="Nucleotidylyl transferase"/>
    <property type="match status" value="1"/>
</dbReference>
<dbReference type="InterPro" id="IPR001412">
    <property type="entry name" value="aa-tRNA-synth_I_CS"/>
</dbReference>
<dbReference type="Pfam" id="PF10458">
    <property type="entry name" value="Val_tRNA-synt_C"/>
    <property type="match status" value="1"/>
</dbReference>
<organism evidence="12 13">
    <name type="scientific">Candidatus Liberibacter asiaticus str. gxpsy</name>
    <dbReference type="NCBI Taxonomy" id="1174529"/>
    <lineage>
        <taxon>Bacteria</taxon>
        <taxon>Pseudomonadati</taxon>
        <taxon>Pseudomonadota</taxon>
        <taxon>Alphaproteobacteria</taxon>
        <taxon>Hyphomicrobiales</taxon>
        <taxon>Rhizobiaceae</taxon>
        <taxon>Liberibacter</taxon>
    </lineage>
</organism>
<dbReference type="InterPro" id="IPR014729">
    <property type="entry name" value="Rossmann-like_a/b/a_fold"/>
</dbReference>
<dbReference type="Gene3D" id="3.90.740.10">
    <property type="entry name" value="Valyl/Leucyl/Isoleucyl-tRNA synthetase, editing domain"/>
    <property type="match status" value="2"/>
</dbReference>
<evidence type="ECO:0000256" key="3">
    <source>
        <dbReference type="ARBA" id="ARBA00022741"/>
    </source>
</evidence>
<dbReference type="PANTHER" id="PTHR11946">
    <property type="entry name" value="VALYL-TRNA SYNTHETASES"/>
    <property type="match status" value="1"/>
</dbReference>
<keyword evidence="3 8" id="KW-0547">Nucleotide-binding</keyword>
<gene>
    <name evidence="8" type="primary">valS</name>
    <name evidence="12" type="ORF">WSI_03995</name>
</gene>
<dbReference type="CDD" id="cd00817">
    <property type="entry name" value="ValRS_core"/>
    <property type="match status" value="1"/>
</dbReference>
<keyword evidence="4 8" id="KW-0067">ATP-binding</keyword>
<feature type="coiled-coil region" evidence="8">
    <location>
        <begin position="885"/>
        <end position="940"/>
    </location>
</feature>
<comment type="subunit">
    <text evidence="8">Monomer.</text>
</comment>
<dbReference type="NCBIfam" id="NF004349">
    <property type="entry name" value="PRK05729.1"/>
    <property type="match status" value="1"/>
</dbReference>
<dbReference type="NCBIfam" id="TIGR00422">
    <property type="entry name" value="valS"/>
    <property type="match status" value="1"/>
</dbReference>
<evidence type="ECO:0000313" key="12">
    <source>
        <dbReference type="EMBL" id="AGH17169.1"/>
    </source>
</evidence>
<feature type="binding site" evidence="8">
    <location>
        <position position="595"/>
    </location>
    <ligand>
        <name>ATP</name>
        <dbReference type="ChEBI" id="CHEBI:30616"/>
    </ligand>
</feature>
<dbReference type="Gene3D" id="1.10.287.380">
    <property type="entry name" value="Valyl-tRNA synthetase, C-terminal domain"/>
    <property type="match status" value="1"/>
</dbReference>
<reference evidence="12 13" key="1">
    <citation type="journal article" date="2013" name="Genome Announc.">
        <title>Complete Genome Sequence of a Chinese Strain of 'Candidatus Liberibacter asiaticus'.</title>
        <authorList>
            <person name="Lin H."/>
            <person name="Han C.S."/>
            <person name="Liu B."/>
            <person name="Lou B."/>
            <person name="Bai X."/>
            <person name="Deng C."/>
            <person name="Civerolo E.L."/>
            <person name="Gupta G."/>
        </authorList>
    </citation>
    <scope>NUCLEOTIDE SEQUENCE [LARGE SCALE GENOMIC DNA]</scope>
    <source>
        <strain evidence="13">gxpsy</strain>
    </source>
</reference>
<dbReference type="GeneID" id="93077169"/>
<evidence type="ECO:0000256" key="2">
    <source>
        <dbReference type="ARBA" id="ARBA00022598"/>
    </source>
</evidence>
<dbReference type="PROSITE" id="PS00178">
    <property type="entry name" value="AA_TRNA_LIGASE_I"/>
    <property type="match status" value="1"/>
</dbReference>
<dbReference type="Gene3D" id="3.40.50.620">
    <property type="entry name" value="HUPs"/>
    <property type="match status" value="2"/>
</dbReference>
<dbReference type="InterPro" id="IPR009008">
    <property type="entry name" value="Val/Leu/Ile-tRNA-synth_edit"/>
</dbReference>
<feature type="domain" description="Methionyl/Valyl/Leucyl/Isoleucyl-tRNA synthetase anticodon-binding" evidence="10">
    <location>
        <begin position="674"/>
        <end position="820"/>
    </location>
</feature>
<comment type="subcellular location">
    <subcellularLocation>
        <location evidence="8">Cytoplasm</location>
    </subcellularLocation>
</comment>
<dbReference type="SUPFAM" id="SSF50677">
    <property type="entry name" value="ValRS/IleRS/LeuRS editing domain"/>
    <property type="match status" value="1"/>
</dbReference>
<dbReference type="InterPro" id="IPR002303">
    <property type="entry name" value="Valyl-tRNA_ligase"/>
</dbReference>
<proteinExistence type="inferred from homology"/>
<dbReference type="SUPFAM" id="SSF46589">
    <property type="entry name" value="tRNA-binding arm"/>
    <property type="match status" value="1"/>
</dbReference>
<evidence type="ECO:0000256" key="7">
    <source>
        <dbReference type="ARBA" id="ARBA00047552"/>
    </source>
</evidence>